<dbReference type="FunFam" id="1.20.1250.20:FF:000029">
    <property type="entry name" value="solute carrier family 2, facilitated glucose transporter member 4"/>
    <property type="match status" value="1"/>
</dbReference>
<keyword evidence="13" id="KW-0762">Sugar transport</keyword>
<keyword evidence="4" id="KW-0677">Repeat</keyword>
<name>G3GWE9_CRIGR</name>
<dbReference type="PaxDb" id="10029-XP_007624163.1"/>
<dbReference type="PROSITE" id="PS50294">
    <property type="entry name" value="WD_REPEATS_REGION"/>
    <property type="match status" value="2"/>
</dbReference>
<dbReference type="CDD" id="cd17432">
    <property type="entry name" value="MFS_GLUT_Class2"/>
    <property type="match status" value="1"/>
</dbReference>
<dbReference type="Pfam" id="PF00400">
    <property type="entry name" value="WD40"/>
    <property type="match status" value="6"/>
</dbReference>
<evidence type="ECO:0000256" key="2">
    <source>
        <dbReference type="ARBA" id="ARBA00022574"/>
    </source>
</evidence>
<evidence type="ECO:0000313" key="13">
    <source>
        <dbReference type="EMBL" id="EGV91630.1"/>
    </source>
</evidence>
<feature type="region of interest" description="Disordered" evidence="10">
    <location>
        <begin position="943"/>
        <end position="994"/>
    </location>
</feature>
<evidence type="ECO:0000256" key="4">
    <source>
        <dbReference type="ARBA" id="ARBA00022737"/>
    </source>
</evidence>
<dbReference type="SUPFAM" id="SSF50998">
    <property type="entry name" value="Quinoprotein alcohol dehydrogenase-like"/>
    <property type="match status" value="1"/>
</dbReference>
<dbReference type="InterPro" id="IPR011047">
    <property type="entry name" value="Quinoprotein_ADH-like_sf"/>
</dbReference>
<dbReference type="STRING" id="10029.G3GWE9"/>
<feature type="transmembrane region" description="Helical" evidence="11">
    <location>
        <begin position="747"/>
        <end position="768"/>
    </location>
</feature>
<feature type="compositionally biased region" description="Basic and acidic residues" evidence="10">
    <location>
        <begin position="951"/>
        <end position="966"/>
    </location>
</feature>
<feature type="transmembrane region" description="Helical" evidence="11">
    <location>
        <begin position="661"/>
        <end position="682"/>
    </location>
</feature>
<dbReference type="Pfam" id="PF00083">
    <property type="entry name" value="Sugar_tr"/>
    <property type="match status" value="1"/>
</dbReference>
<dbReference type="eggNOG" id="KOG0569">
    <property type="taxonomic scope" value="Eukaryota"/>
</dbReference>
<dbReference type="InterPro" id="IPR015943">
    <property type="entry name" value="WD40/YVTN_repeat-like_dom_sf"/>
</dbReference>
<dbReference type="GO" id="GO:0040011">
    <property type="term" value="P:locomotion"/>
    <property type="evidence" value="ECO:0007669"/>
    <property type="project" value="TreeGrafter"/>
</dbReference>
<feature type="transmembrane region" description="Helical" evidence="11">
    <location>
        <begin position="484"/>
        <end position="503"/>
    </location>
</feature>
<dbReference type="PROSITE" id="PS50850">
    <property type="entry name" value="MFS"/>
    <property type="match status" value="1"/>
</dbReference>
<dbReference type="PRINTS" id="PR00171">
    <property type="entry name" value="SUGRTRNSPORT"/>
</dbReference>
<dbReference type="InterPro" id="IPR036259">
    <property type="entry name" value="MFS_trans_sf"/>
</dbReference>
<dbReference type="GO" id="GO:0030864">
    <property type="term" value="C:cortical actin cytoskeleton"/>
    <property type="evidence" value="ECO:0007669"/>
    <property type="project" value="TreeGrafter"/>
</dbReference>
<feature type="repeat" description="WD" evidence="9">
    <location>
        <begin position="232"/>
        <end position="258"/>
    </location>
</feature>
<dbReference type="PROSITE" id="PS00216">
    <property type="entry name" value="SUGAR_TRANSPORT_1"/>
    <property type="match status" value="1"/>
</dbReference>
<dbReference type="SMART" id="SM00320">
    <property type="entry name" value="WD40"/>
    <property type="match status" value="8"/>
</dbReference>
<proteinExistence type="inferred from homology"/>
<accession>G3GWE9</accession>
<dbReference type="FunCoup" id="G3GWE9">
    <property type="interactions" value="110"/>
</dbReference>
<sequence length="994" mass="109017">MSTIFRGLPWQPAHRNNVFCGHRSKIVCLAWSPDNEHFASAGMDMMLYVWTLKKVFASLPQVERGVSKILGGDPKGNHFLYTNGKCVILRNIDNPAIADIYTEHAHQVVVAKYAPSGFYIASGDVSGKLRIWDTTQKEHLLKYEYQPFAGKIKDIAWTEDSKRIAVVGEGREKFGAVFLWDSGSSVGEITGHNKVINSVDIKQNRPYRLATGSDDNCAAFFEGPPFKFKFTIGDHSRFVNCVRFSPDGNRFATASADGQISWSPDSTHLLSASGDKTSKIWDVNVNSVVNTFPMGSSVLDQQLGCLWQKDHLLSISLSGYINYLDKNNPSKPLWVIKGHSKSIQCLTVHRNGGKSYIYSGSHDGHINIRENDSFSGKGHTNQVSRMTVNESGQLVSCSMDDTVRYTNLTLRDYSGQGVVKLDVQPKCVAVGPGGYTVVVCIGQIVLLKDQKKCFSIYNPGYEPEVVAVHPGGDMVAVGGSDWSWSLVVAALVGAFGSSFLYGYNLSVVNAPTPYIKAFYNETWYRRHGHPINPDTLTLLWSVTVSIFAIGGLVGTLLVKFIGKFIGRKYTLLVNNGFAICAALLMACSLQAGVFEMLIVGRFIMGVDGGIALSALPMYLNEIAPKEIRGSLGQVTAIFICIGVFVGQLLGLPELLGKESTWPYLFGVIVVPALVQLASLPFLPESPRYLLLEKHDESGAMKAFQTFLGKVDVSQELEEALAESRVQRNLHLLSVLELLRAPFVRWQVITVVITMASYQLCGLNAIWFYTNSIFGKAGISRDKIPYITLSTGGIETLAAIFSGLVVERLGRRPLLIGGFGLMALFFGTLTVTLTLQDQAPWIPYLSIVCILAIIASFCSGPGGIPFILTGEFFQQSERPAAFIVAGTVNWLSNFAVGLLFPFIQKSLDSYCFLVFGTVCIAGAVYFYFVLPETKNRTHAEISQSFAKRNKTHPPEVKTDSTVAEEKANGQPETDLSSTLDSQGQNQTPKCVFSLQ</sequence>
<dbReference type="SUPFAM" id="SSF103473">
    <property type="entry name" value="MFS general substrate transporter"/>
    <property type="match status" value="1"/>
</dbReference>
<evidence type="ECO:0000256" key="10">
    <source>
        <dbReference type="SAM" id="MobiDB-lite"/>
    </source>
</evidence>
<evidence type="ECO:0000256" key="1">
    <source>
        <dbReference type="ARBA" id="ARBA00004141"/>
    </source>
</evidence>
<dbReference type="InterPro" id="IPR019775">
    <property type="entry name" value="WD40_repeat_CS"/>
</dbReference>
<keyword evidence="3 11" id="KW-0812">Transmembrane</keyword>
<dbReference type="PANTHER" id="PTHR19856">
    <property type="entry name" value="WD-REPEATCONTAINING PROTEIN WDR1"/>
    <property type="match status" value="1"/>
</dbReference>
<dbReference type="GO" id="GO:0051015">
    <property type="term" value="F:actin filament binding"/>
    <property type="evidence" value="ECO:0007669"/>
    <property type="project" value="TreeGrafter"/>
</dbReference>
<feature type="transmembrane region" description="Helical" evidence="11">
    <location>
        <begin position="812"/>
        <end position="834"/>
    </location>
</feature>
<keyword evidence="2 9" id="KW-0853">WD repeat</keyword>
<feature type="transmembrane region" description="Helical" evidence="11">
    <location>
        <begin position="840"/>
        <end position="867"/>
    </location>
</feature>
<feature type="transmembrane region" description="Helical" evidence="11">
    <location>
        <begin position="538"/>
        <end position="558"/>
    </location>
</feature>
<keyword evidence="7" id="KW-0009">Actin-binding</keyword>
<dbReference type="SUPFAM" id="SSF50978">
    <property type="entry name" value="WD40 repeat-like"/>
    <property type="match status" value="1"/>
</dbReference>
<evidence type="ECO:0000256" key="8">
    <source>
        <dbReference type="ARBA" id="ARBA00038366"/>
    </source>
</evidence>
<dbReference type="PANTHER" id="PTHR19856:SF0">
    <property type="entry name" value="WD REPEAT-CONTAINING PROTEIN 1"/>
    <property type="match status" value="1"/>
</dbReference>
<comment type="similarity">
    <text evidence="8">Belongs to the WD repeat AIP1 family.</text>
</comment>
<dbReference type="GO" id="GO:1904659">
    <property type="term" value="P:D-glucose transmembrane transport"/>
    <property type="evidence" value="ECO:0007669"/>
    <property type="project" value="UniProtKB-ARBA"/>
</dbReference>
<evidence type="ECO:0000256" key="9">
    <source>
        <dbReference type="PROSITE-ProRule" id="PRU00221"/>
    </source>
</evidence>
<feature type="transmembrane region" description="Helical" evidence="11">
    <location>
        <begin position="570"/>
        <end position="592"/>
    </location>
</feature>
<feature type="repeat" description="WD" evidence="9">
    <location>
        <begin position="19"/>
        <end position="53"/>
    </location>
</feature>
<organism evidence="13 14">
    <name type="scientific">Cricetulus griseus</name>
    <name type="common">Chinese hamster</name>
    <name type="synonym">Cricetulus barabensis griseus</name>
    <dbReference type="NCBI Taxonomy" id="10029"/>
    <lineage>
        <taxon>Eukaryota</taxon>
        <taxon>Metazoa</taxon>
        <taxon>Chordata</taxon>
        <taxon>Craniata</taxon>
        <taxon>Vertebrata</taxon>
        <taxon>Euteleostomi</taxon>
        <taxon>Mammalia</taxon>
        <taxon>Eutheria</taxon>
        <taxon>Euarchontoglires</taxon>
        <taxon>Glires</taxon>
        <taxon>Rodentia</taxon>
        <taxon>Myomorpha</taxon>
        <taxon>Muroidea</taxon>
        <taxon>Cricetidae</taxon>
        <taxon>Cricetinae</taxon>
        <taxon>Cricetulus</taxon>
    </lineage>
</organism>
<dbReference type="CDD" id="cd00200">
    <property type="entry name" value="WD40"/>
    <property type="match status" value="1"/>
</dbReference>
<feature type="transmembrane region" description="Helical" evidence="11">
    <location>
        <begin position="428"/>
        <end position="447"/>
    </location>
</feature>
<dbReference type="InterPro" id="IPR005829">
    <property type="entry name" value="Sugar_transporter_CS"/>
</dbReference>
<dbReference type="NCBIfam" id="TIGR00879">
    <property type="entry name" value="SP"/>
    <property type="match status" value="1"/>
</dbReference>
<dbReference type="Proteomes" id="UP000001075">
    <property type="component" value="Unassembled WGS sequence"/>
</dbReference>
<protein>
    <submittedName>
        <fullName evidence="13">Solute carrier family 2, facilitated glucose transporter member 9</fullName>
    </submittedName>
</protein>
<feature type="transmembrane region" description="Helical" evidence="11">
    <location>
        <begin position="908"/>
        <end position="929"/>
    </location>
</feature>
<keyword evidence="13" id="KW-0813">Transport</keyword>
<gene>
    <name evidence="13" type="ORF">I79_002071</name>
</gene>
<keyword evidence="5 11" id="KW-1133">Transmembrane helix</keyword>
<feature type="transmembrane region" description="Helical" evidence="11">
    <location>
        <begin position="631"/>
        <end position="649"/>
    </location>
</feature>
<dbReference type="GO" id="GO:0005886">
    <property type="term" value="C:plasma membrane"/>
    <property type="evidence" value="ECO:0007669"/>
    <property type="project" value="UniProtKB-ARBA"/>
</dbReference>
<dbReference type="InterPro" id="IPR020846">
    <property type="entry name" value="MFS_dom"/>
</dbReference>
<evidence type="ECO:0000259" key="12">
    <source>
        <dbReference type="PROSITE" id="PS50850"/>
    </source>
</evidence>
<dbReference type="GO" id="GO:0030042">
    <property type="term" value="P:actin filament depolymerization"/>
    <property type="evidence" value="ECO:0007669"/>
    <property type="project" value="TreeGrafter"/>
</dbReference>
<dbReference type="InterPro" id="IPR011045">
    <property type="entry name" value="N2O_reductase_N"/>
</dbReference>
<evidence type="ECO:0000256" key="5">
    <source>
        <dbReference type="ARBA" id="ARBA00022989"/>
    </source>
</evidence>
<dbReference type="SUPFAM" id="SSF50974">
    <property type="entry name" value="Nitrous oxide reductase, N-terminal domain"/>
    <property type="match status" value="1"/>
</dbReference>
<feature type="transmembrane region" description="Helical" evidence="11">
    <location>
        <begin position="598"/>
        <end position="619"/>
    </location>
</feature>
<feature type="domain" description="Major facilitator superfamily (MFS) profile" evidence="12">
    <location>
        <begin position="490"/>
        <end position="933"/>
    </location>
</feature>
<dbReference type="AlphaFoldDB" id="G3GWE9"/>
<dbReference type="PROSITE" id="PS50082">
    <property type="entry name" value="WD_REPEATS_2"/>
    <property type="match status" value="4"/>
</dbReference>
<dbReference type="Gene3D" id="1.20.1250.20">
    <property type="entry name" value="MFS general substrate transporter like domains"/>
    <property type="match status" value="1"/>
</dbReference>
<dbReference type="PROSITE" id="PS00217">
    <property type="entry name" value="SUGAR_TRANSPORT_2"/>
    <property type="match status" value="1"/>
</dbReference>
<feature type="compositionally biased region" description="Polar residues" evidence="10">
    <location>
        <begin position="969"/>
        <end position="994"/>
    </location>
</feature>
<evidence type="ECO:0000256" key="3">
    <source>
        <dbReference type="ARBA" id="ARBA00022692"/>
    </source>
</evidence>
<dbReference type="Gene3D" id="2.130.10.10">
    <property type="entry name" value="YVTN repeat-like/Quinoprotein amine dehydrogenase"/>
    <property type="match status" value="3"/>
</dbReference>
<dbReference type="InterPro" id="IPR036322">
    <property type="entry name" value="WD40_repeat_dom_sf"/>
</dbReference>
<evidence type="ECO:0000256" key="7">
    <source>
        <dbReference type="ARBA" id="ARBA00023203"/>
    </source>
</evidence>
<keyword evidence="6 11" id="KW-0472">Membrane</keyword>
<evidence type="ECO:0000256" key="6">
    <source>
        <dbReference type="ARBA" id="ARBA00023136"/>
    </source>
</evidence>
<dbReference type="GO" id="GO:0045214">
    <property type="term" value="P:sarcomere organization"/>
    <property type="evidence" value="ECO:0007669"/>
    <property type="project" value="TreeGrafter"/>
</dbReference>
<evidence type="ECO:0000256" key="11">
    <source>
        <dbReference type="SAM" id="Phobius"/>
    </source>
</evidence>
<dbReference type="InterPro" id="IPR005828">
    <property type="entry name" value="MFS_sugar_transport-like"/>
</dbReference>
<comment type="subcellular location">
    <subcellularLocation>
        <location evidence="1">Membrane</location>
        <topology evidence="1">Multi-pass membrane protein</topology>
    </subcellularLocation>
</comment>
<feature type="transmembrane region" description="Helical" evidence="11">
    <location>
        <begin position="879"/>
        <end position="902"/>
    </location>
</feature>
<dbReference type="GO" id="GO:0055056">
    <property type="term" value="F:D-glucose transmembrane transporter activity"/>
    <property type="evidence" value="ECO:0007669"/>
    <property type="project" value="UniProtKB-ARBA"/>
</dbReference>
<dbReference type="InterPro" id="IPR001680">
    <property type="entry name" value="WD40_rpt"/>
</dbReference>
<feature type="transmembrane region" description="Helical" evidence="11">
    <location>
        <begin position="783"/>
        <end position="805"/>
    </location>
</feature>
<reference evidence="14" key="1">
    <citation type="journal article" date="2011" name="Nat. Biotechnol.">
        <title>The genomic sequence of the Chinese hamster ovary (CHO)-K1 cell line.</title>
        <authorList>
            <person name="Xu X."/>
            <person name="Nagarajan H."/>
            <person name="Lewis N.E."/>
            <person name="Pan S."/>
            <person name="Cai Z."/>
            <person name="Liu X."/>
            <person name="Chen W."/>
            <person name="Xie M."/>
            <person name="Wang W."/>
            <person name="Hammond S."/>
            <person name="Andersen M.R."/>
            <person name="Neff N."/>
            <person name="Passarelli B."/>
            <person name="Koh W."/>
            <person name="Fan H.C."/>
            <person name="Wang J."/>
            <person name="Gui Y."/>
            <person name="Lee K.H."/>
            <person name="Betenbaugh M.J."/>
            <person name="Quake S.R."/>
            <person name="Famili I."/>
            <person name="Palsson B.O."/>
            <person name="Wang J."/>
        </authorList>
    </citation>
    <scope>NUCLEOTIDE SEQUENCE [LARGE SCALE GENOMIC DNA]</scope>
    <source>
        <strain evidence="14">CHO K1 cell line</strain>
    </source>
</reference>
<dbReference type="InterPro" id="IPR003663">
    <property type="entry name" value="Sugar/inositol_transpt"/>
</dbReference>
<dbReference type="EMBL" id="JH000050">
    <property type="protein sequence ID" value="EGV91630.1"/>
    <property type="molecule type" value="Genomic_DNA"/>
</dbReference>
<dbReference type="InParanoid" id="G3GWE9"/>
<feature type="repeat" description="WD" evidence="9">
    <location>
        <begin position="260"/>
        <end position="291"/>
    </location>
</feature>
<dbReference type="PROSITE" id="PS00678">
    <property type="entry name" value="WD_REPEATS_1"/>
    <property type="match status" value="1"/>
</dbReference>
<evidence type="ECO:0000313" key="14">
    <source>
        <dbReference type="Proteomes" id="UP000001075"/>
    </source>
</evidence>
<feature type="repeat" description="WD" evidence="9">
    <location>
        <begin position="101"/>
        <end position="142"/>
    </location>
</feature>